<sequence length="153" mass="17198">MFQELEDLTSNLNRCSNLTDDKKESEAEQMTGGDQGIEDELYMNGEDQTTGGDQAEVVEVARDSNIQTPSTEALPQNVKPQSNLPIGEKWLDEYMDESSKLLEACHVLNSNQAFQAWRITIHLGSTSLLLLRVTLLLPWNLQHASRSMTNINF</sequence>
<name>A0AAD5NHX9_ACENE</name>
<reference evidence="2" key="1">
    <citation type="journal article" date="2022" name="Plant J.">
        <title>Strategies of tolerance reflected in two North American maple genomes.</title>
        <authorList>
            <person name="McEvoy S.L."/>
            <person name="Sezen U.U."/>
            <person name="Trouern-Trend A."/>
            <person name="McMahon S.M."/>
            <person name="Schaberg P.G."/>
            <person name="Yang J."/>
            <person name="Wegrzyn J.L."/>
            <person name="Swenson N.G."/>
        </authorList>
    </citation>
    <scope>NUCLEOTIDE SEQUENCE</scope>
    <source>
        <strain evidence="2">91603</strain>
    </source>
</reference>
<evidence type="ECO:0000313" key="2">
    <source>
        <dbReference type="EMBL" id="KAI9157608.1"/>
    </source>
</evidence>
<dbReference type="EMBL" id="JAJSOW010000107">
    <property type="protein sequence ID" value="KAI9157608.1"/>
    <property type="molecule type" value="Genomic_DNA"/>
</dbReference>
<dbReference type="Proteomes" id="UP001064489">
    <property type="component" value="Chromosome 12"/>
</dbReference>
<reference evidence="2" key="2">
    <citation type="submission" date="2023-02" db="EMBL/GenBank/DDBJ databases">
        <authorList>
            <person name="Swenson N.G."/>
            <person name="Wegrzyn J.L."/>
            <person name="Mcevoy S.L."/>
        </authorList>
    </citation>
    <scope>NUCLEOTIDE SEQUENCE</scope>
    <source>
        <strain evidence="2">91603</strain>
        <tissue evidence="2">Leaf</tissue>
    </source>
</reference>
<organism evidence="2 3">
    <name type="scientific">Acer negundo</name>
    <name type="common">Box elder</name>
    <dbReference type="NCBI Taxonomy" id="4023"/>
    <lineage>
        <taxon>Eukaryota</taxon>
        <taxon>Viridiplantae</taxon>
        <taxon>Streptophyta</taxon>
        <taxon>Embryophyta</taxon>
        <taxon>Tracheophyta</taxon>
        <taxon>Spermatophyta</taxon>
        <taxon>Magnoliopsida</taxon>
        <taxon>eudicotyledons</taxon>
        <taxon>Gunneridae</taxon>
        <taxon>Pentapetalae</taxon>
        <taxon>rosids</taxon>
        <taxon>malvids</taxon>
        <taxon>Sapindales</taxon>
        <taxon>Sapindaceae</taxon>
        <taxon>Hippocastanoideae</taxon>
        <taxon>Acereae</taxon>
        <taxon>Acer</taxon>
    </lineage>
</organism>
<evidence type="ECO:0000313" key="3">
    <source>
        <dbReference type="Proteomes" id="UP001064489"/>
    </source>
</evidence>
<dbReference type="AlphaFoldDB" id="A0AAD5NHX9"/>
<proteinExistence type="predicted"/>
<keyword evidence="3" id="KW-1185">Reference proteome</keyword>
<feature type="compositionally biased region" description="Polar residues" evidence="1">
    <location>
        <begin position="8"/>
        <end position="18"/>
    </location>
</feature>
<comment type="caution">
    <text evidence="2">The sequence shown here is derived from an EMBL/GenBank/DDBJ whole genome shotgun (WGS) entry which is preliminary data.</text>
</comment>
<gene>
    <name evidence="2" type="ORF">LWI28_025159</name>
</gene>
<feature type="region of interest" description="Disordered" evidence="1">
    <location>
        <begin position="1"/>
        <end position="52"/>
    </location>
</feature>
<accession>A0AAD5NHX9</accession>
<protein>
    <submittedName>
        <fullName evidence="2">Uncharacterized protein</fullName>
    </submittedName>
</protein>
<evidence type="ECO:0000256" key="1">
    <source>
        <dbReference type="SAM" id="MobiDB-lite"/>
    </source>
</evidence>